<dbReference type="EMBL" id="JAUIQD010000001">
    <property type="protein sequence ID" value="KAK3363698.1"/>
    <property type="molecule type" value="Genomic_DNA"/>
</dbReference>
<reference evidence="1" key="1">
    <citation type="journal article" date="2023" name="Mol. Phylogenet. Evol.">
        <title>Genome-scale phylogeny and comparative genomics of the fungal order Sordariales.</title>
        <authorList>
            <person name="Hensen N."/>
            <person name="Bonometti L."/>
            <person name="Westerberg I."/>
            <person name="Brannstrom I.O."/>
            <person name="Guillou S."/>
            <person name="Cros-Aarteil S."/>
            <person name="Calhoun S."/>
            <person name="Haridas S."/>
            <person name="Kuo A."/>
            <person name="Mondo S."/>
            <person name="Pangilinan J."/>
            <person name="Riley R."/>
            <person name="LaButti K."/>
            <person name="Andreopoulos B."/>
            <person name="Lipzen A."/>
            <person name="Chen C."/>
            <person name="Yan M."/>
            <person name="Daum C."/>
            <person name="Ng V."/>
            <person name="Clum A."/>
            <person name="Steindorff A."/>
            <person name="Ohm R.A."/>
            <person name="Martin F."/>
            <person name="Silar P."/>
            <person name="Natvig D.O."/>
            <person name="Lalanne C."/>
            <person name="Gautier V."/>
            <person name="Ament-Velasquez S.L."/>
            <person name="Kruys A."/>
            <person name="Hutchinson M.I."/>
            <person name="Powell A.J."/>
            <person name="Barry K."/>
            <person name="Miller A.N."/>
            <person name="Grigoriev I.V."/>
            <person name="Debuchy R."/>
            <person name="Gladieux P."/>
            <person name="Hiltunen Thoren M."/>
            <person name="Johannesson H."/>
        </authorList>
    </citation>
    <scope>NUCLEOTIDE SEQUENCE</scope>
    <source>
        <strain evidence="1">CBS 955.72</strain>
    </source>
</reference>
<dbReference type="AlphaFoldDB" id="A0AAJ0HP77"/>
<gene>
    <name evidence="2" type="ORF">B0T25DRAFT_52988</name>
    <name evidence="1" type="ORF">B0T25DRAFT_72799</name>
</gene>
<evidence type="ECO:0000313" key="2">
    <source>
        <dbReference type="EMBL" id="KAK3363698.1"/>
    </source>
</evidence>
<evidence type="ECO:0000313" key="3">
    <source>
        <dbReference type="Proteomes" id="UP001275084"/>
    </source>
</evidence>
<dbReference type="EMBL" id="JAUIQD010000002">
    <property type="protein sequence ID" value="KAK3358667.1"/>
    <property type="molecule type" value="Genomic_DNA"/>
</dbReference>
<dbReference type="Proteomes" id="UP001275084">
    <property type="component" value="Unassembled WGS sequence"/>
</dbReference>
<proteinExistence type="predicted"/>
<comment type="caution">
    <text evidence="1">The sequence shown here is derived from an EMBL/GenBank/DDBJ whole genome shotgun (WGS) entry which is preliminary data.</text>
</comment>
<name>A0AAJ0HP77_9PEZI</name>
<accession>A0AAJ0HP77</accession>
<reference evidence="1" key="2">
    <citation type="submission" date="2023-06" db="EMBL/GenBank/DDBJ databases">
        <authorList>
            <consortium name="Lawrence Berkeley National Laboratory"/>
            <person name="Haridas S."/>
            <person name="Hensen N."/>
            <person name="Bonometti L."/>
            <person name="Westerberg I."/>
            <person name="Brannstrom I.O."/>
            <person name="Guillou S."/>
            <person name="Cros-Aarteil S."/>
            <person name="Calhoun S."/>
            <person name="Kuo A."/>
            <person name="Mondo S."/>
            <person name="Pangilinan J."/>
            <person name="Riley R."/>
            <person name="Labutti K."/>
            <person name="Andreopoulos B."/>
            <person name="Lipzen A."/>
            <person name="Chen C."/>
            <person name="Yanf M."/>
            <person name="Daum C."/>
            <person name="Ng V."/>
            <person name="Clum A."/>
            <person name="Steindorff A."/>
            <person name="Ohm R."/>
            <person name="Martin F."/>
            <person name="Silar P."/>
            <person name="Natvig D."/>
            <person name="Lalanne C."/>
            <person name="Gautier V."/>
            <person name="Ament-Velasquez S.L."/>
            <person name="Kruys A."/>
            <person name="Hutchinson M.I."/>
            <person name="Powell A.J."/>
            <person name="Barry K."/>
            <person name="Miller A.N."/>
            <person name="Grigoriev I.V."/>
            <person name="Debuchy R."/>
            <person name="Gladieux P."/>
            <person name="Thoren M.H."/>
            <person name="Johannesson H."/>
        </authorList>
    </citation>
    <scope>NUCLEOTIDE SEQUENCE</scope>
    <source>
        <strain evidence="1">CBS 955.72</strain>
    </source>
</reference>
<sequence>MEPDSCIDLTILDGPGDTARPSHTLNAAFTRRPAFRSMPKQILDVINIPEADLAPDLLDRPNITSCNGRAFILEKWERHKRSRNSWINAHGYWLMQVVNNSLGPSWWYCSHYFETLYSGKATAKLTITSQRHRLLDEKIGQLVFTKCLLQGRRL</sequence>
<protein>
    <submittedName>
        <fullName evidence="1">Uncharacterized protein</fullName>
    </submittedName>
</protein>
<organism evidence="1 3">
    <name type="scientific">Lasiosphaeria hispida</name>
    <dbReference type="NCBI Taxonomy" id="260671"/>
    <lineage>
        <taxon>Eukaryota</taxon>
        <taxon>Fungi</taxon>
        <taxon>Dikarya</taxon>
        <taxon>Ascomycota</taxon>
        <taxon>Pezizomycotina</taxon>
        <taxon>Sordariomycetes</taxon>
        <taxon>Sordariomycetidae</taxon>
        <taxon>Sordariales</taxon>
        <taxon>Lasiosphaeriaceae</taxon>
        <taxon>Lasiosphaeria</taxon>
    </lineage>
</organism>
<keyword evidence="3" id="KW-1185">Reference proteome</keyword>
<evidence type="ECO:0000313" key="1">
    <source>
        <dbReference type="EMBL" id="KAK3358667.1"/>
    </source>
</evidence>